<dbReference type="PROSITE" id="PS51257">
    <property type="entry name" value="PROKAR_LIPOPROTEIN"/>
    <property type="match status" value="1"/>
</dbReference>
<organism evidence="1 2">
    <name type="scientific">Spiroplasma chrysopicola DF-1</name>
    <dbReference type="NCBI Taxonomy" id="1276227"/>
    <lineage>
        <taxon>Bacteria</taxon>
        <taxon>Bacillati</taxon>
        <taxon>Mycoplasmatota</taxon>
        <taxon>Mollicutes</taxon>
        <taxon>Entomoplasmatales</taxon>
        <taxon>Spiroplasmataceae</taxon>
        <taxon>Spiroplasma</taxon>
    </lineage>
</organism>
<evidence type="ECO:0000313" key="1">
    <source>
        <dbReference type="EMBL" id="AGM25066.1"/>
    </source>
</evidence>
<protein>
    <recommendedName>
        <fullName evidence="3">Lipoprotein</fullName>
    </recommendedName>
</protein>
<dbReference type="STRING" id="1276227.SCHRY_v1c04870"/>
<dbReference type="NCBIfam" id="NF045726">
    <property type="entry name" value="XXplasma_LP"/>
    <property type="match status" value="1"/>
</dbReference>
<proteinExistence type="predicted"/>
<sequence>MKKLLSLLGTVAIGGTGVTTVVSCSANVSDNDTNENNNNDQDILLAIAKEIKTLLNDKLFKNYIDSGDDVNLPIIYEKVDNINDSYELNNTKPDDKNILNYLSDVVTKVITEVNQIIKKEYSNYYQNSNPIEYNSNDLKATIKYVDLENLMSDLNINIPEIQNTKMVGIELNLSYKVNLKELNKSDSLYKSSNVTNNIDAATLLNNKIYLFLQTELNKFMTENAEIDLNKTEEFKKIYNSFDISSLTSLGDAIKNKFQNFIKDSDLQKYKIKFNSTEFLANTKSFFDNNDNFSKWANNNGAINSNWTISIINQYLANSMPYLFFGTGDSSNLENLTADTFVNKYLENNIPGFNIEDGQFITLLTFNLDLSFINLYGMNLSGLMSTRVEESNQVFEGKITLSKEALNQKLQNYGKIIVEFYKNYSAHLEKYKTSLKVSTEIFEKLKTSEDKSAKFLFKTLKDDFINNPIFKNLEDINIFDINNNKSTGTYVLQEDGSLYLGYKRDSNDRRFGWTLNFTFGSNQNIRYTSNFYFPESSLTIISTN</sequence>
<keyword evidence="2" id="KW-1185">Reference proteome</keyword>
<dbReference type="Proteomes" id="UP000013964">
    <property type="component" value="Chromosome"/>
</dbReference>
<dbReference type="OrthoDB" id="390984at2"/>
<dbReference type="InterPro" id="IPR054816">
    <property type="entry name" value="Lipoprotein_mollicutes-type_CS"/>
</dbReference>
<reference evidence="1 2" key="1">
    <citation type="journal article" date="2013" name="Genome Biol. Evol.">
        <title>Complete genomes of two dipteran-associated spiroplasmas provided insights into the origin, dynamics, and impacts of viral invasion in spiroplasma.</title>
        <authorList>
            <person name="Ku C."/>
            <person name="Lo W.S."/>
            <person name="Chen L.L."/>
            <person name="Kuo C.H."/>
        </authorList>
    </citation>
    <scope>NUCLEOTIDE SEQUENCE [LARGE SCALE GENOMIC DNA]</scope>
    <source>
        <strain evidence="1 2">DF-1</strain>
    </source>
</reference>
<dbReference type="AlphaFoldDB" id="R4UIC3"/>
<evidence type="ECO:0000313" key="2">
    <source>
        <dbReference type="Proteomes" id="UP000013964"/>
    </source>
</evidence>
<dbReference type="PATRIC" id="fig|1276227.3.peg.488"/>
<gene>
    <name evidence="1" type="ORF">SCHRY_v1c04870</name>
</gene>
<dbReference type="RefSeq" id="WP_016338891.1">
    <property type="nucleotide sequence ID" value="NC_021280.1"/>
</dbReference>
<dbReference type="HOGENOM" id="CLU_501430_0_0_14"/>
<name>R4UIC3_9MOLU</name>
<dbReference type="NCBIfam" id="NF038029">
    <property type="entry name" value="LP_plasma"/>
    <property type="match status" value="1"/>
</dbReference>
<accession>R4UIC3</accession>
<dbReference type="EMBL" id="CP005077">
    <property type="protein sequence ID" value="AGM25066.1"/>
    <property type="molecule type" value="Genomic_DNA"/>
</dbReference>
<evidence type="ECO:0008006" key="3">
    <source>
        <dbReference type="Google" id="ProtNLM"/>
    </source>
</evidence>
<dbReference type="KEGG" id="scr:SCHRY_v1c04870"/>